<comment type="caution">
    <text evidence="17">The sequence shown here is derived from an EMBL/GenBank/DDBJ whole genome shotgun (WGS) entry which is preliminary data.</text>
</comment>
<dbReference type="Pfam" id="PF25076">
    <property type="entry name" value="LIM_FHL2-3_N"/>
    <property type="match status" value="1"/>
</dbReference>
<keyword evidence="6" id="KW-0677">Repeat</keyword>
<feature type="domain" description="LIM zinc-binding" evidence="16">
    <location>
        <begin position="94"/>
        <end position="155"/>
    </location>
</feature>
<dbReference type="CDD" id="cd09424">
    <property type="entry name" value="LIM2_FHL1"/>
    <property type="match status" value="1"/>
</dbReference>
<dbReference type="InterPro" id="IPR042997">
    <property type="entry name" value="Fhl1"/>
</dbReference>
<keyword evidence="10" id="KW-0832">Ubl conjugation</keyword>
<keyword evidence="8" id="KW-0221">Differentiation</keyword>
<evidence type="ECO:0000256" key="10">
    <source>
        <dbReference type="ARBA" id="ARBA00022843"/>
    </source>
</evidence>
<dbReference type="PROSITE" id="PS00478">
    <property type="entry name" value="LIM_DOMAIN_1"/>
    <property type="match status" value="4"/>
</dbReference>
<protein>
    <recommendedName>
        <fullName evidence="14">Four and a half LIM domains protein 1</fullName>
    </recommendedName>
</protein>
<evidence type="ECO:0000259" key="16">
    <source>
        <dbReference type="PROSITE" id="PS50023"/>
    </source>
</evidence>
<keyword evidence="4" id="KW-1017">Isopeptide bond</keyword>
<dbReference type="GO" id="GO:0030154">
    <property type="term" value="P:cell differentiation"/>
    <property type="evidence" value="ECO:0007669"/>
    <property type="project" value="UniProtKB-KW"/>
</dbReference>
<keyword evidence="3" id="KW-0963">Cytoplasm</keyword>
<evidence type="ECO:0000256" key="7">
    <source>
        <dbReference type="ARBA" id="ARBA00022771"/>
    </source>
</evidence>
<gene>
    <name evidence="17" type="ORF">Q8A67_013836</name>
</gene>
<keyword evidence="18" id="KW-1185">Reference proteome</keyword>
<evidence type="ECO:0000256" key="5">
    <source>
        <dbReference type="ARBA" id="ARBA00022723"/>
    </source>
</evidence>
<reference evidence="17" key="1">
    <citation type="submission" date="2023-08" db="EMBL/GenBank/DDBJ databases">
        <title>Chromosome-level Genome Assembly of mud carp (Cirrhinus molitorella).</title>
        <authorList>
            <person name="Liu H."/>
        </authorList>
    </citation>
    <scope>NUCLEOTIDE SEQUENCE</scope>
    <source>
        <strain evidence="17">Prfri</strain>
        <tissue evidence="17">Muscle</tissue>
    </source>
</reference>
<dbReference type="EMBL" id="JAUYZG010000013">
    <property type="protein sequence ID" value="KAK2891193.1"/>
    <property type="molecule type" value="Genomic_DNA"/>
</dbReference>
<dbReference type="SUPFAM" id="SSF57716">
    <property type="entry name" value="Glucocorticoid receptor-like (DNA-binding domain)"/>
    <property type="match status" value="5"/>
</dbReference>
<evidence type="ECO:0000256" key="15">
    <source>
        <dbReference type="PROSITE-ProRule" id="PRU00125"/>
    </source>
</evidence>
<dbReference type="InterPro" id="IPR056807">
    <property type="entry name" value="LIM_FHL1/2/3/5_N"/>
</dbReference>
<evidence type="ECO:0000256" key="4">
    <source>
        <dbReference type="ARBA" id="ARBA00022499"/>
    </source>
</evidence>
<comment type="subcellular location">
    <subcellularLocation>
        <location evidence="1">Cytoplasm</location>
    </subcellularLocation>
</comment>
<dbReference type="GO" id="GO:0044325">
    <property type="term" value="F:transmembrane transporter binding"/>
    <property type="evidence" value="ECO:0007669"/>
    <property type="project" value="TreeGrafter"/>
</dbReference>
<comment type="function">
    <text evidence="13">May have an involvement in muscle development or hypertrophy. Isoform 2 binds to RBP-J and plays a negative regulatory role in the RBP-J-mediated transcription in mammalian systems.</text>
</comment>
<organism evidence="17 18">
    <name type="scientific">Cirrhinus molitorella</name>
    <name type="common">mud carp</name>
    <dbReference type="NCBI Taxonomy" id="172907"/>
    <lineage>
        <taxon>Eukaryota</taxon>
        <taxon>Metazoa</taxon>
        <taxon>Chordata</taxon>
        <taxon>Craniata</taxon>
        <taxon>Vertebrata</taxon>
        <taxon>Euteleostomi</taxon>
        <taxon>Actinopterygii</taxon>
        <taxon>Neopterygii</taxon>
        <taxon>Teleostei</taxon>
        <taxon>Ostariophysi</taxon>
        <taxon>Cypriniformes</taxon>
        <taxon>Cyprinidae</taxon>
        <taxon>Labeoninae</taxon>
        <taxon>Labeonini</taxon>
        <taxon>Cirrhinus</taxon>
    </lineage>
</organism>
<keyword evidence="12 15" id="KW-0440">LIM domain</keyword>
<accession>A0AA88TVK5</accession>
<dbReference type="SMART" id="SM00132">
    <property type="entry name" value="LIM"/>
    <property type="match status" value="4"/>
</dbReference>
<keyword evidence="11" id="KW-0007">Acetylation</keyword>
<dbReference type="FunFam" id="2.10.110.10:FF:000050">
    <property type="entry name" value="Four and a half LIM domains protein 1"/>
    <property type="match status" value="1"/>
</dbReference>
<dbReference type="FunFam" id="2.10.110.10:FF:000013">
    <property type="entry name" value="Four and a half LIM domains 1"/>
    <property type="match status" value="1"/>
</dbReference>
<name>A0AA88TVK5_9TELE</name>
<dbReference type="Pfam" id="PF00412">
    <property type="entry name" value="LIM"/>
    <property type="match status" value="4"/>
</dbReference>
<evidence type="ECO:0000256" key="2">
    <source>
        <dbReference type="ARBA" id="ARBA00022473"/>
    </source>
</evidence>
<evidence type="ECO:0000256" key="9">
    <source>
        <dbReference type="ARBA" id="ARBA00022833"/>
    </source>
</evidence>
<dbReference type="PROSITE" id="PS50023">
    <property type="entry name" value="LIM_DOMAIN_2"/>
    <property type="match status" value="3"/>
</dbReference>
<dbReference type="FunFam" id="2.10.110.10:FF:000052">
    <property type="entry name" value="Four and a half LIM domains 1"/>
    <property type="match status" value="1"/>
</dbReference>
<dbReference type="CDD" id="cd09348">
    <property type="entry name" value="LIM4_FHL1"/>
    <property type="match status" value="1"/>
</dbReference>
<evidence type="ECO:0000256" key="11">
    <source>
        <dbReference type="ARBA" id="ARBA00022990"/>
    </source>
</evidence>
<keyword evidence="5 15" id="KW-0479">Metal-binding</keyword>
<dbReference type="PANTHER" id="PTHR47029">
    <property type="entry name" value="FOUR AND A HALF LIM DOMAINS PROTEIN 1"/>
    <property type="match status" value="1"/>
</dbReference>
<dbReference type="GO" id="GO:0007517">
    <property type="term" value="P:muscle organ development"/>
    <property type="evidence" value="ECO:0007669"/>
    <property type="project" value="InterPro"/>
</dbReference>
<evidence type="ECO:0000256" key="12">
    <source>
        <dbReference type="ARBA" id="ARBA00023038"/>
    </source>
</evidence>
<keyword evidence="7" id="KW-0863">Zinc-finger</keyword>
<proteinExistence type="predicted"/>
<evidence type="ECO:0000256" key="6">
    <source>
        <dbReference type="ARBA" id="ARBA00022737"/>
    </source>
</evidence>
<dbReference type="CDD" id="cd09344">
    <property type="entry name" value="LIM1_FHL1"/>
    <property type="match status" value="1"/>
</dbReference>
<dbReference type="FunFam" id="2.10.110.10:FF:000072">
    <property type="entry name" value="Four and a half LIM domains protein 1"/>
    <property type="match status" value="1"/>
</dbReference>
<keyword evidence="2" id="KW-0217">Developmental protein</keyword>
<dbReference type="AlphaFoldDB" id="A0AA88TVK5"/>
<evidence type="ECO:0000256" key="14">
    <source>
        <dbReference type="ARBA" id="ARBA00074675"/>
    </source>
</evidence>
<dbReference type="Proteomes" id="UP001187343">
    <property type="component" value="Unassembled WGS sequence"/>
</dbReference>
<evidence type="ECO:0000313" key="18">
    <source>
        <dbReference type="Proteomes" id="UP001187343"/>
    </source>
</evidence>
<dbReference type="PANTHER" id="PTHR47029:SF2">
    <property type="entry name" value="FOUR AND A HALF LIM DOMAINS PROTEIN 1"/>
    <property type="match status" value="1"/>
</dbReference>
<dbReference type="Gene3D" id="2.10.110.10">
    <property type="entry name" value="Cysteine Rich Protein"/>
    <property type="match status" value="5"/>
</dbReference>
<dbReference type="CDD" id="cd09429">
    <property type="entry name" value="LIM3_FHL1"/>
    <property type="match status" value="1"/>
</dbReference>
<evidence type="ECO:0000313" key="17">
    <source>
        <dbReference type="EMBL" id="KAK2891193.1"/>
    </source>
</evidence>
<evidence type="ECO:0000256" key="1">
    <source>
        <dbReference type="ARBA" id="ARBA00004496"/>
    </source>
</evidence>
<feature type="domain" description="LIM zinc-binding" evidence="16">
    <location>
        <begin position="276"/>
        <end position="340"/>
    </location>
</feature>
<dbReference type="InterPro" id="IPR001781">
    <property type="entry name" value="Znf_LIM"/>
</dbReference>
<evidence type="ECO:0000256" key="13">
    <source>
        <dbReference type="ARBA" id="ARBA00059927"/>
    </source>
</evidence>
<evidence type="ECO:0000256" key="8">
    <source>
        <dbReference type="ARBA" id="ARBA00022782"/>
    </source>
</evidence>
<feature type="domain" description="LIM zinc-binding" evidence="16">
    <location>
        <begin position="156"/>
        <end position="217"/>
    </location>
</feature>
<evidence type="ECO:0000256" key="3">
    <source>
        <dbReference type="ARBA" id="ARBA00022490"/>
    </source>
</evidence>
<keyword evidence="9 15" id="KW-0862">Zinc</keyword>
<sequence>MTNNPNKRVEFSSNSLGVWLPPSFHPSISLIFFKTFLKADMSYYRHSGPRSYLSSTMTERFDCFYCRDNLQGKKYVKKDEKPVCVRCFDKLCANTCAECRKPIGADAKELTHKNRHWHESCFRCAKCYKPLANESFAAKDDGKIMCGKCGDRDGSPRCQGCYKVITPGSKNVEYKHKVWHEECFICFECKQPIRTQSFLSKGDEMYCTACNEKKFSKQCFRCKEAITSGGITYQDQPWHSECFVCNTCKKPLAGARFTAHEDQFYCVNCYKADVAKKCSGCQNPITGFGRGTNVVNYEDKTWHEYCFNCKKCSLSMAHKRFVINGNDIYCPDCAKKLGFAALCAFPGCPDESERSHSETLLDVTHGVQ</sequence>
<dbReference type="GO" id="GO:0008270">
    <property type="term" value="F:zinc ion binding"/>
    <property type="evidence" value="ECO:0007669"/>
    <property type="project" value="UniProtKB-KW"/>
</dbReference>
<dbReference type="GO" id="GO:0005737">
    <property type="term" value="C:cytoplasm"/>
    <property type="evidence" value="ECO:0007669"/>
    <property type="project" value="UniProtKB-SubCell"/>
</dbReference>